<dbReference type="AlphaFoldDB" id="A0A1A9VNZ3"/>
<sequence length="164" mass="18835">GNNSYEPLKAYDDLFAITTIDNRVGKLSVNKSLKGYYGFWIILIEASDQGIPKQKNISSYEVYVRPFNYHMPVIRYPVAGKTLRICHSLQEAYRPLYLADCQQRLNLFEAYDPDGSKYGDVTFNLDSDVGDDQHFRMMKLSRNTSAFYVKKILPAGSYSVSLYQ</sequence>
<name>A0A1A9VNZ3_GLOAU</name>
<dbReference type="VEuPathDB" id="VectorBase:GAUT043036"/>
<evidence type="ECO:0000313" key="1">
    <source>
        <dbReference type="EnsemblMetazoa" id="GAUT043036-PA"/>
    </source>
</evidence>
<evidence type="ECO:0000313" key="2">
    <source>
        <dbReference type="Proteomes" id="UP000078200"/>
    </source>
</evidence>
<dbReference type="STRING" id="7395.A0A1A9VNZ3"/>
<proteinExistence type="predicted"/>
<dbReference type="SUPFAM" id="SSF49313">
    <property type="entry name" value="Cadherin-like"/>
    <property type="match status" value="1"/>
</dbReference>
<dbReference type="GO" id="GO:0005509">
    <property type="term" value="F:calcium ion binding"/>
    <property type="evidence" value="ECO:0007669"/>
    <property type="project" value="InterPro"/>
</dbReference>
<keyword evidence="2" id="KW-1185">Reference proteome</keyword>
<dbReference type="InterPro" id="IPR015919">
    <property type="entry name" value="Cadherin-like_sf"/>
</dbReference>
<accession>A0A1A9VNZ3</accession>
<dbReference type="EnsemblMetazoa" id="GAUT043036-RA">
    <property type="protein sequence ID" value="GAUT043036-PA"/>
    <property type="gene ID" value="GAUT043036"/>
</dbReference>
<dbReference type="GO" id="GO:0016020">
    <property type="term" value="C:membrane"/>
    <property type="evidence" value="ECO:0007669"/>
    <property type="project" value="InterPro"/>
</dbReference>
<reference evidence="1" key="1">
    <citation type="submission" date="2020-05" db="UniProtKB">
        <authorList>
            <consortium name="EnsemblMetazoa"/>
        </authorList>
    </citation>
    <scope>IDENTIFICATION</scope>
    <source>
        <strain evidence="1">TTRI</strain>
    </source>
</reference>
<protein>
    <submittedName>
        <fullName evidence="1">Uncharacterized protein</fullName>
    </submittedName>
</protein>
<dbReference type="Proteomes" id="UP000078200">
    <property type="component" value="Unassembled WGS sequence"/>
</dbReference>
<organism evidence="1 2">
    <name type="scientific">Glossina austeni</name>
    <name type="common">Savannah tsetse fly</name>
    <dbReference type="NCBI Taxonomy" id="7395"/>
    <lineage>
        <taxon>Eukaryota</taxon>
        <taxon>Metazoa</taxon>
        <taxon>Ecdysozoa</taxon>
        <taxon>Arthropoda</taxon>
        <taxon>Hexapoda</taxon>
        <taxon>Insecta</taxon>
        <taxon>Pterygota</taxon>
        <taxon>Neoptera</taxon>
        <taxon>Endopterygota</taxon>
        <taxon>Diptera</taxon>
        <taxon>Brachycera</taxon>
        <taxon>Muscomorpha</taxon>
        <taxon>Hippoboscoidea</taxon>
        <taxon>Glossinidae</taxon>
        <taxon>Glossina</taxon>
    </lineage>
</organism>